<dbReference type="KEGG" id="smo:SELMODRAFT_431216"/>
<evidence type="ECO:0000256" key="4">
    <source>
        <dbReference type="ARBA" id="ARBA00022970"/>
    </source>
</evidence>
<keyword evidence="11" id="KW-1185">Reference proteome</keyword>
<organism evidence="11">
    <name type="scientific">Selaginella moellendorffii</name>
    <name type="common">Spikemoss</name>
    <dbReference type="NCBI Taxonomy" id="88036"/>
    <lineage>
        <taxon>Eukaryota</taxon>
        <taxon>Viridiplantae</taxon>
        <taxon>Streptophyta</taxon>
        <taxon>Embryophyta</taxon>
        <taxon>Tracheophyta</taxon>
        <taxon>Lycopodiopsida</taxon>
        <taxon>Selaginellales</taxon>
        <taxon>Selaginellaceae</taxon>
        <taxon>Selaginella</taxon>
    </lineage>
</organism>
<comment type="similarity">
    <text evidence="7">Belongs to the amino acid/polyamine transporter 2 family. Amino acid/auxin permease (AAAP) (TC 2.A.18.5) subfamily.</text>
</comment>
<reference evidence="10 11" key="1">
    <citation type="journal article" date="2011" name="Science">
        <title>The Selaginella genome identifies genetic changes associated with the evolution of vascular plants.</title>
        <authorList>
            <person name="Banks J.A."/>
            <person name="Nishiyama T."/>
            <person name="Hasebe M."/>
            <person name="Bowman J.L."/>
            <person name="Gribskov M."/>
            <person name="dePamphilis C."/>
            <person name="Albert V.A."/>
            <person name="Aono N."/>
            <person name="Aoyama T."/>
            <person name="Ambrose B.A."/>
            <person name="Ashton N.W."/>
            <person name="Axtell M.J."/>
            <person name="Barker E."/>
            <person name="Barker M.S."/>
            <person name="Bennetzen J.L."/>
            <person name="Bonawitz N.D."/>
            <person name="Chapple C."/>
            <person name="Cheng C."/>
            <person name="Correa L.G."/>
            <person name="Dacre M."/>
            <person name="DeBarry J."/>
            <person name="Dreyer I."/>
            <person name="Elias M."/>
            <person name="Engstrom E.M."/>
            <person name="Estelle M."/>
            <person name="Feng L."/>
            <person name="Finet C."/>
            <person name="Floyd S.K."/>
            <person name="Frommer W.B."/>
            <person name="Fujita T."/>
            <person name="Gramzow L."/>
            <person name="Gutensohn M."/>
            <person name="Harholt J."/>
            <person name="Hattori M."/>
            <person name="Heyl A."/>
            <person name="Hirai T."/>
            <person name="Hiwatashi Y."/>
            <person name="Ishikawa M."/>
            <person name="Iwata M."/>
            <person name="Karol K.G."/>
            <person name="Koehler B."/>
            <person name="Kolukisaoglu U."/>
            <person name="Kubo M."/>
            <person name="Kurata T."/>
            <person name="Lalonde S."/>
            <person name="Li K."/>
            <person name="Li Y."/>
            <person name="Litt A."/>
            <person name="Lyons E."/>
            <person name="Manning G."/>
            <person name="Maruyama T."/>
            <person name="Michael T.P."/>
            <person name="Mikami K."/>
            <person name="Miyazaki S."/>
            <person name="Morinaga S."/>
            <person name="Murata T."/>
            <person name="Mueller-Roeber B."/>
            <person name="Nelson D.R."/>
            <person name="Obara M."/>
            <person name="Oguri Y."/>
            <person name="Olmstead R.G."/>
            <person name="Onodera N."/>
            <person name="Petersen B.L."/>
            <person name="Pils B."/>
            <person name="Prigge M."/>
            <person name="Rensing S.A."/>
            <person name="Riano-Pachon D.M."/>
            <person name="Roberts A.W."/>
            <person name="Sato Y."/>
            <person name="Scheller H.V."/>
            <person name="Schulz B."/>
            <person name="Schulz C."/>
            <person name="Shakirov E.V."/>
            <person name="Shibagaki N."/>
            <person name="Shinohara N."/>
            <person name="Shippen D.E."/>
            <person name="Soerensen I."/>
            <person name="Sotooka R."/>
            <person name="Sugimoto N."/>
            <person name="Sugita M."/>
            <person name="Sumikawa N."/>
            <person name="Tanurdzic M."/>
            <person name="Theissen G."/>
            <person name="Ulvskov P."/>
            <person name="Wakazuki S."/>
            <person name="Weng J.K."/>
            <person name="Willats W.W."/>
            <person name="Wipf D."/>
            <person name="Wolf P.G."/>
            <person name="Yang L."/>
            <person name="Zimmer A.D."/>
            <person name="Zhu Q."/>
            <person name="Mitros T."/>
            <person name="Hellsten U."/>
            <person name="Loque D."/>
            <person name="Otillar R."/>
            <person name="Salamov A."/>
            <person name="Schmutz J."/>
            <person name="Shapiro H."/>
            <person name="Lindquist E."/>
            <person name="Lucas S."/>
            <person name="Rokhsar D."/>
            <person name="Grigoriev I.V."/>
        </authorList>
    </citation>
    <scope>NUCLEOTIDE SEQUENCE [LARGE SCALE GENOMIC DNA]</scope>
</reference>
<evidence type="ECO:0000313" key="11">
    <source>
        <dbReference type="Proteomes" id="UP000001514"/>
    </source>
</evidence>
<feature type="transmembrane region" description="Helical" evidence="8">
    <location>
        <begin position="12"/>
        <end position="34"/>
    </location>
</feature>
<dbReference type="InterPro" id="IPR013057">
    <property type="entry name" value="AA_transpt_TM"/>
</dbReference>
<evidence type="ECO:0000256" key="5">
    <source>
        <dbReference type="ARBA" id="ARBA00022989"/>
    </source>
</evidence>
<feature type="transmembrane region" description="Helical" evidence="8">
    <location>
        <begin position="201"/>
        <end position="225"/>
    </location>
</feature>
<dbReference type="AlphaFoldDB" id="D8TBW7"/>
<evidence type="ECO:0000256" key="3">
    <source>
        <dbReference type="ARBA" id="ARBA00022692"/>
    </source>
</evidence>
<evidence type="ECO:0000313" key="10">
    <source>
        <dbReference type="EMBL" id="EFJ05847.1"/>
    </source>
</evidence>
<feature type="domain" description="Amino acid transporter transmembrane" evidence="9">
    <location>
        <begin position="1"/>
        <end position="376"/>
    </location>
</feature>
<comment type="subcellular location">
    <subcellularLocation>
        <location evidence="1">Membrane</location>
        <topology evidence="1">Multi-pass membrane protein</topology>
    </subcellularLocation>
</comment>
<dbReference type="Proteomes" id="UP000001514">
    <property type="component" value="Unassembled WGS sequence"/>
</dbReference>
<dbReference type="EMBL" id="GL377713">
    <property type="protein sequence ID" value="EFJ05847.1"/>
    <property type="molecule type" value="Genomic_DNA"/>
</dbReference>
<dbReference type="OrthoDB" id="655540at2759"/>
<accession>D8TBW7</accession>
<dbReference type="GO" id="GO:0015179">
    <property type="term" value="F:L-amino acid transmembrane transporter activity"/>
    <property type="evidence" value="ECO:0000318"/>
    <property type="project" value="GO_Central"/>
</dbReference>
<dbReference type="GO" id="GO:0005774">
    <property type="term" value="C:vacuolar membrane"/>
    <property type="evidence" value="ECO:0000318"/>
    <property type="project" value="GO_Central"/>
</dbReference>
<keyword evidence="4" id="KW-0029">Amino-acid transport</keyword>
<protein>
    <recommendedName>
        <fullName evidence="9">Amino acid transporter transmembrane domain-containing protein</fullName>
    </recommendedName>
</protein>
<dbReference type="HOGENOM" id="CLU_009646_1_1_1"/>
<keyword evidence="3 8" id="KW-0812">Transmembrane</keyword>
<keyword evidence="6 8" id="KW-0472">Membrane</keyword>
<dbReference type="PANTHER" id="PTHR22950">
    <property type="entry name" value="AMINO ACID TRANSPORTER"/>
    <property type="match status" value="1"/>
</dbReference>
<keyword evidence="5 8" id="KW-1133">Transmembrane helix</keyword>
<sequence>MLSCPYSLHNGGWLGLIVLFSCGAIFCYTAYILARCLGSKPGTSTFQQVAALAFGRTGRTFVAAIVDLEILGSLVGFTISLRDNLVRIFPHAGVHLPWLELAPTQFLPIAGVLAVLPIIWVRDLSWLSYVSLGGIATYLIIVLGVLWAGIVDGIGFHHSIALVNPTKLAEVAGLYAFCYSGHVILPRIYSSMKDPSQYPKVAALSFSIATLIYVVVAIAGATMFGSSIQSQVTLSLPKELAVAKLVLFLVVLIPLTKYALVVNTLAVHMESLIPSPPSLSGGGGGGDGAWRSWSSVLVRSAIMAVVLLLALAVPAFETTVALIGSGISVTTCVILPAIFFVKIFGTQRAPRHELALTVLSGVAGVVLAIVGTIASIRKLAH</sequence>
<dbReference type="GO" id="GO:0003333">
    <property type="term" value="P:amino acid transmembrane transport"/>
    <property type="evidence" value="ECO:0000318"/>
    <property type="project" value="GO_Central"/>
</dbReference>
<feature type="transmembrane region" description="Helical" evidence="8">
    <location>
        <begin position="296"/>
        <end position="316"/>
    </location>
</feature>
<dbReference type="Gramene" id="EFJ05847">
    <property type="protein sequence ID" value="EFJ05847"/>
    <property type="gene ID" value="SELMODRAFT_431216"/>
</dbReference>
<dbReference type="InParanoid" id="D8TBW7"/>
<dbReference type="OMA" id="HISWTHL"/>
<feature type="transmembrane region" description="Helical" evidence="8">
    <location>
        <begin position="245"/>
        <end position="266"/>
    </location>
</feature>
<feature type="transmembrane region" description="Helical" evidence="8">
    <location>
        <begin position="127"/>
        <end position="151"/>
    </location>
</feature>
<evidence type="ECO:0000256" key="7">
    <source>
        <dbReference type="ARBA" id="ARBA00049662"/>
    </source>
</evidence>
<feature type="transmembrane region" description="Helical" evidence="8">
    <location>
        <begin position="101"/>
        <end position="120"/>
    </location>
</feature>
<feature type="transmembrane region" description="Helical" evidence="8">
    <location>
        <begin position="322"/>
        <end position="344"/>
    </location>
</feature>
<keyword evidence="2" id="KW-0813">Transport</keyword>
<feature type="transmembrane region" description="Helical" evidence="8">
    <location>
        <begin position="61"/>
        <end position="81"/>
    </location>
</feature>
<feature type="transmembrane region" description="Helical" evidence="8">
    <location>
        <begin position="171"/>
        <end position="189"/>
    </location>
</feature>
<name>D8TBW7_SELML</name>
<gene>
    <name evidence="10" type="ORF">SELMODRAFT_431216</name>
</gene>
<dbReference type="PANTHER" id="PTHR22950:SF692">
    <property type="entry name" value="TRANSMEMBRANE AMINO ACID TRANSPORTER FAMILY PROTEIN"/>
    <property type="match status" value="1"/>
</dbReference>
<dbReference type="eggNOG" id="KOG1303">
    <property type="taxonomic scope" value="Eukaryota"/>
</dbReference>
<evidence type="ECO:0000256" key="6">
    <source>
        <dbReference type="ARBA" id="ARBA00023136"/>
    </source>
</evidence>
<evidence type="ECO:0000256" key="8">
    <source>
        <dbReference type="SAM" id="Phobius"/>
    </source>
</evidence>
<proteinExistence type="inferred from homology"/>
<feature type="transmembrane region" description="Helical" evidence="8">
    <location>
        <begin position="356"/>
        <end position="376"/>
    </location>
</feature>
<dbReference type="Pfam" id="PF01490">
    <property type="entry name" value="Aa_trans"/>
    <property type="match status" value="1"/>
</dbReference>
<evidence type="ECO:0000259" key="9">
    <source>
        <dbReference type="Pfam" id="PF01490"/>
    </source>
</evidence>
<evidence type="ECO:0000256" key="1">
    <source>
        <dbReference type="ARBA" id="ARBA00004141"/>
    </source>
</evidence>
<evidence type="ECO:0000256" key="2">
    <source>
        <dbReference type="ARBA" id="ARBA00022448"/>
    </source>
</evidence>